<evidence type="ECO:0000313" key="2">
    <source>
        <dbReference type="WBParaSite" id="TMUE_1000004992.1"/>
    </source>
</evidence>
<reference evidence="2" key="1">
    <citation type="submission" date="2019-12" db="UniProtKB">
        <authorList>
            <consortium name="WormBaseParasite"/>
        </authorList>
    </citation>
    <scope>IDENTIFICATION</scope>
</reference>
<sequence>MSSDLCLRRTRLLATNQSRRKLAVESTRQPIKRIATSGSDERTKIGAAKGGNRAALRAAAQDGKLKHCVAHDEFEWPWGHLRWSHSSEDCTTDCVAADAGRFAPALSQHFSSVVTVEFGPCRHTPQLLNGQLADASVLASKFLPFPGKSYAPVGNFSWRSVFRRKAAGECSLNLPEAVEVKSCALAAPKTLFSGRHSNGRQRQR</sequence>
<name>A0A5S6QDI1_TRIMR</name>
<dbReference type="AlphaFoldDB" id="A0A5S6QDI1"/>
<dbReference type="WBParaSite" id="TMUE_1000004992.1">
    <property type="protein sequence ID" value="TMUE_1000004992.1"/>
    <property type="gene ID" value="WBGene00293111"/>
</dbReference>
<proteinExistence type="predicted"/>
<protein>
    <submittedName>
        <fullName evidence="2">Uncharacterized protein</fullName>
    </submittedName>
</protein>
<dbReference type="Proteomes" id="UP000046395">
    <property type="component" value="Unassembled WGS sequence"/>
</dbReference>
<keyword evidence="1" id="KW-1185">Reference proteome</keyword>
<evidence type="ECO:0000313" key="1">
    <source>
        <dbReference type="Proteomes" id="UP000046395"/>
    </source>
</evidence>
<organism evidence="1 2">
    <name type="scientific">Trichuris muris</name>
    <name type="common">Mouse whipworm</name>
    <dbReference type="NCBI Taxonomy" id="70415"/>
    <lineage>
        <taxon>Eukaryota</taxon>
        <taxon>Metazoa</taxon>
        <taxon>Ecdysozoa</taxon>
        <taxon>Nematoda</taxon>
        <taxon>Enoplea</taxon>
        <taxon>Dorylaimia</taxon>
        <taxon>Trichinellida</taxon>
        <taxon>Trichuridae</taxon>
        <taxon>Trichuris</taxon>
    </lineage>
</organism>
<accession>A0A5S6QDI1</accession>